<evidence type="ECO:0000256" key="1">
    <source>
        <dbReference type="SAM" id="Phobius"/>
    </source>
</evidence>
<name>A0ABV8PSX8_9BACT</name>
<keyword evidence="1" id="KW-0472">Membrane</keyword>
<dbReference type="Pfam" id="PF07666">
    <property type="entry name" value="MpPF26"/>
    <property type="match status" value="1"/>
</dbReference>
<feature type="transmembrane region" description="Helical" evidence="1">
    <location>
        <begin position="25"/>
        <end position="53"/>
    </location>
</feature>
<dbReference type="EMBL" id="JBHSDC010000001">
    <property type="protein sequence ID" value="MFC4230345.1"/>
    <property type="molecule type" value="Genomic_DNA"/>
</dbReference>
<dbReference type="InterPro" id="IPR011655">
    <property type="entry name" value="MpPF26"/>
</dbReference>
<accession>A0ABV8PSX8</accession>
<evidence type="ECO:0000313" key="2">
    <source>
        <dbReference type="EMBL" id="MFC4230345.1"/>
    </source>
</evidence>
<protein>
    <submittedName>
        <fullName evidence="2">CCC motif membrane protein</fullName>
    </submittedName>
</protein>
<keyword evidence="3" id="KW-1185">Reference proteome</keyword>
<keyword evidence="1" id="KW-0812">Transmembrane</keyword>
<reference evidence="3" key="1">
    <citation type="journal article" date="2019" name="Int. J. Syst. Evol. Microbiol.">
        <title>The Global Catalogue of Microorganisms (GCM) 10K type strain sequencing project: providing services to taxonomists for standard genome sequencing and annotation.</title>
        <authorList>
            <consortium name="The Broad Institute Genomics Platform"/>
            <consortium name="The Broad Institute Genome Sequencing Center for Infectious Disease"/>
            <person name="Wu L."/>
            <person name="Ma J."/>
        </authorList>
    </citation>
    <scope>NUCLEOTIDE SEQUENCE [LARGE SCALE GENOMIC DNA]</scope>
    <source>
        <strain evidence="3">CECT 8010</strain>
    </source>
</reference>
<proteinExistence type="predicted"/>
<sequence length="120" mass="12756">METHEQQTQFQNFQVQRPLPNATAVLVLGILGIVLACCYGGGLILSIIALVLYGKDNNLYVASPELYTEASLKNAKAGRVCAIIGLSVSILYIIFIAVLIALVGVAGLSNPEAIRHAFGK</sequence>
<dbReference type="NCBIfam" id="NF040945">
    <property type="entry name" value="CCC_membrane"/>
    <property type="match status" value="1"/>
</dbReference>
<dbReference type="Proteomes" id="UP001595906">
    <property type="component" value="Unassembled WGS sequence"/>
</dbReference>
<feature type="transmembrane region" description="Helical" evidence="1">
    <location>
        <begin position="80"/>
        <end position="106"/>
    </location>
</feature>
<keyword evidence="1" id="KW-1133">Transmembrane helix</keyword>
<gene>
    <name evidence="2" type="ORF">ACFOW1_00480</name>
</gene>
<dbReference type="RefSeq" id="WP_379011441.1">
    <property type="nucleotide sequence ID" value="NZ_JBHSDC010000001.1"/>
</dbReference>
<comment type="caution">
    <text evidence="2">The sequence shown here is derived from an EMBL/GenBank/DDBJ whole genome shotgun (WGS) entry which is preliminary data.</text>
</comment>
<evidence type="ECO:0000313" key="3">
    <source>
        <dbReference type="Proteomes" id="UP001595906"/>
    </source>
</evidence>
<organism evidence="2 3">
    <name type="scientific">Parasediminibacterium paludis</name>
    <dbReference type="NCBI Taxonomy" id="908966"/>
    <lineage>
        <taxon>Bacteria</taxon>
        <taxon>Pseudomonadati</taxon>
        <taxon>Bacteroidota</taxon>
        <taxon>Chitinophagia</taxon>
        <taxon>Chitinophagales</taxon>
        <taxon>Chitinophagaceae</taxon>
        <taxon>Parasediminibacterium</taxon>
    </lineage>
</organism>